<evidence type="ECO:0000313" key="1">
    <source>
        <dbReference type="EMBL" id="RHK49754.1"/>
    </source>
</evidence>
<dbReference type="AlphaFoldDB" id="A0AA92V923"/>
<dbReference type="Proteomes" id="UP000284562">
    <property type="component" value="Unassembled WGS sequence"/>
</dbReference>
<name>A0AA92V923_9BACT</name>
<accession>A0AA92V923</accession>
<evidence type="ECO:0000313" key="2">
    <source>
        <dbReference type="Proteomes" id="UP000284562"/>
    </source>
</evidence>
<dbReference type="EMBL" id="QRNN01000007">
    <property type="protein sequence ID" value="RHK49754.1"/>
    <property type="molecule type" value="Genomic_DNA"/>
</dbReference>
<protein>
    <submittedName>
        <fullName evidence="1">Uncharacterized protein</fullName>
    </submittedName>
</protein>
<sequence>MGIEVDDLDIIAFGAPPPPEESVLVLPVDDGLEAVSRLVCQDGVRRIETETEPSVAVGIDRVAAVSLDRISSTQTRALVCQNLAKTNVQVMEQLAVVG</sequence>
<gene>
    <name evidence="1" type="ORF">DW064_03220</name>
</gene>
<organism evidence="1 2">
    <name type="scientific">Segatella copri</name>
    <dbReference type="NCBI Taxonomy" id="165179"/>
    <lineage>
        <taxon>Bacteria</taxon>
        <taxon>Pseudomonadati</taxon>
        <taxon>Bacteroidota</taxon>
        <taxon>Bacteroidia</taxon>
        <taxon>Bacteroidales</taxon>
        <taxon>Prevotellaceae</taxon>
        <taxon>Segatella</taxon>
    </lineage>
</organism>
<comment type="caution">
    <text evidence="1">The sequence shown here is derived from an EMBL/GenBank/DDBJ whole genome shotgun (WGS) entry which is preliminary data.</text>
</comment>
<proteinExistence type="predicted"/>
<reference evidence="1 2" key="1">
    <citation type="submission" date="2018-08" db="EMBL/GenBank/DDBJ databases">
        <title>A genome reference for cultivated species of the human gut microbiota.</title>
        <authorList>
            <person name="Zou Y."/>
            <person name="Xue W."/>
            <person name="Luo G."/>
        </authorList>
    </citation>
    <scope>NUCLEOTIDE SEQUENCE [LARGE SCALE GENOMIC DNA]</scope>
    <source>
        <strain evidence="1 2">AF43-2</strain>
    </source>
</reference>